<keyword evidence="12" id="KW-1185">Reference proteome</keyword>
<protein>
    <recommendedName>
        <fullName evidence="10">MotA/TolQ/ExbB proton channel domain-containing protein</fullName>
    </recommendedName>
</protein>
<evidence type="ECO:0000256" key="2">
    <source>
        <dbReference type="ARBA" id="ARBA00022448"/>
    </source>
</evidence>
<evidence type="ECO:0000256" key="1">
    <source>
        <dbReference type="ARBA" id="ARBA00004651"/>
    </source>
</evidence>
<evidence type="ECO:0000259" key="10">
    <source>
        <dbReference type="Pfam" id="PF01618"/>
    </source>
</evidence>
<dbReference type="PANTHER" id="PTHR30625">
    <property type="entry name" value="PROTEIN TOLQ"/>
    <property type="match status" value="1"/>
</dbReference>
<dbReference type="RefSeq" id="WP_058861903.1">
    <property type="nucleotide sequence ID" value="NZ_LPXO01000004.1"/>
</dbReference>
<feature type="transmembrane region" description="Helical" evidence="9">
    <location>
        <begin position="14"/>
        <end position="34"/>
    </location>
</feature>
<dbReference type="InterPro" id="IPR002898">
    <property type="entry name" value="MotA_ExbB_proton_chnl"/>
</dbReference>
<feature type="transmembrane region" description="Helical" evidence="9">
    <location>
        <begin position="114"/>
        <end position="135"/>
    </location>
</feature>
<evidence type="ECO:0000256" key="4">
    <source>
        <dbReference type="ARBA" id="ARBA00022692"/>
    </source>
</evidence>
<evidence type="ECO:0000256" key="5">
    <source>
        <dbReference type="ARBA" id="ARBA00022927"/>
    </source>
</evidence>
<dbReference type="Pfam" id="PF01618">
    <property type="entry name" value="MotA_ExbB"/>
    <property type="match status" value="1"/>
</dbReference>
<gene>
    <name evidence="11" type="ORF">AVJ23_09330</name>
</gene>
<dbReference type="GO" id="GO:0017038">
    <property type="term" value="P:protein import"/>
    <property type="evidence" value="ECO:0007669"/>
    <property type="project" value="TreeGrafter"/>
</dbReference>
<comment type="similarity">
    <text evidence="8">Belongs to the exbB/tolQ family.</text>
</comment>
<comment type="caution">
    <text evidence="11">The sequence shown here is derived from an EMBL/GenBank/DDBJ whole genome shotgun (WGS) entry which is preliminary data.</text>
</comment>
<comment type="subcellular location">
    <subcellularLocation>
        <location evidence="1">Cell membrane</location>
        <topology evidence="1">Multi-pass membrane protein</topology>
    </subcellularLocation>
    <subcellularLocation>
        <location evidence="8">Membrane</location>
        <topology evidence="8">Multi-pass membrane protein</topology>
    </subcellularLocation>
</comment>
<evidence type="ECO:0000256" key="3">
    <source>
        <dbReference type="ARBA" id="ARBA00022475"/>
    </source>
</evidence>
<dbReference type="GO" id="GO:0005886">
    <property type="term" value="C:plasma membrane"/>
    <property type="evidence" value="ECO:0007669"/>
    <property type="project" value="UniProtKB-SubCell"/>
</dbReference>
<keyword evidence="2 8" id="KW-0813">Transport</keyword>
<keyword evidence="6 9" id="KW-1133">Transmembrane helix</keyword>
<keyword evidence="4 9" id="KW-0812">Transmembrane</keyword>
<accession>A0A0W7WL36</accession>
<evidence type="ECO:0000313" key="11">
    <source>
        <dbReference type="EMBL" id="KUF11239.1"/>
    </source>
</evidence>
<evidence type="ECO:0000256" key="8">
    <source>
        <dbReference type="RuleBase" id="RU004057"/>
    </source>
</evidence>
<keyword evidence="7 9" id="KW-0472">Membrane</keyword>
<dbReference type="STRING" id="1685382.AVJ23_09330"/>
<proteinExistence type="inferred from homology"/>
<dbReference type="AlphaFoldDB" id="A0A0W7WL36"/>
<keyword evidence="3" id="KW-1003">Cell membrane</keyword>
<reference evidence="11 12" key="1">
    <citation type="submission" date="2015-12" db="EMBL/GenBank/DDBJ databases">
        <authorList>
            <person name="Shamseldin A."/>
            <person name="Moawad H."/>
            <person name="Abd El-Rahim W.M."/>
            <person name="Sadowsky M.J."/>
        </authorList>
    </citation>
    <scope>NUCLEOTIDE SEQUENCE [LARGE SCALE GENOMIC DNA]</scope>
    <source>
        <strain evidence="11 12">SJ5A-1</strain>
    </source>
</reference>
<dbReference type="Proteomes" id="UP000054396">
    <property type="component" value="Unassembled WGS sequence"/>
</dbReference>
<organism evidence="11 12">
    <name type="scientific">Pseudoponticoccus marisrubri</name>
    <dbReference type="NCBI Taxonomy" id="1685382"/>
    <lineage>
        <taxon>Bacteria</taxon>
        <taxon>Pseudomonadati</taxon>
        <taxon>Pseudomonadota</taxon>
        <taxon>Alphaproteobacteria</taxon>
        <taxon>Rhodobacterales</taxon>
        <taxon>Roseobacteraceae</taxon>
        <taxon>Pseudoponticoccus</taxon>
    </lineage>
</organism>
<evidence type="ECO:0000256" key="7">
    <source>
        <dbReference type="ARBA" id="ARBA00023136"/>
    </source>
</evidence>
<evidence type="ECO:0000256" key="9">
    <source>
        <dbReference type="SAM" id="Phobius"/>
    </source>
</evidence>
<dbReference type="OrthoDB" id="4045at2"/>
<evidence type="ECO:0000256" key="6">
    <source>
        <dbReference type="ARBA" id="ARBA00022989"/>
    </source>
</evidence>
<name>A0A0W7WL36_9RHOB</name>
<dbReference type="InterPro" id="IPR050790">
    <property type="entry name" value="ExbB/TolQ_transport"/>
</dbReference>
<keyword evidence="5 8" id="KW-0653">Protein transport</keyword>
<evidence type="ECO:0000313" key="12">
    <source>
        <dbReference type="Proteomes" id="UP000054396"/>
    </source>
</evidence>
<dbReference type="EMBL" id="LPXO01000004">
    <property type="protein sequence ID" value="KUF11239.1"/>
    <property type="molecule type" value="Genomic_DNA"/>
</dbReference>
<feature type="domain" description="MotA/TolQ/ExbB proton channel" evidence="10">
    <location>
        <begin position="75"/>
        <end position="192"/>
    </location>
</feature>
<sequence>MSEIPEFLNRGGPALWAIAALSVLTLALILWKLWRLVRHGVWRRRQVEIALSHWVAGQPTQAMSELSLGTRSLRAHVLLNTMQARMSLGDEEAREETARHARAAVLQTREGLRALELIVTIAPLLGLLGTVLGMIDAFQALQATGNRAEASALAGGIWEALLTTAAGMGVAIPASIALTAFDGVAEALGHDLEDLAAQVFTAPVARAQSAGLDAA</sequence>
<dbReference type="PANTHER" id="PTHR30625:SF15">
    <property type="entry name" value="BIOPOLYMER TRANSPORT PROTEIN EXBB"/>
    <property type="match status" value="1"/>
</dbReference>